<evidence type="ECO:0000313" key="2">
    <source>
        <dbReference type="Proteomes" id="UP000191901"/>
    </source>
</evidence>
<dbReference type="EMBL" id="CP021983">
    <property type="protein sequence ID" value="ASC70726.1"/>
    <property type="molecule type" value="Genomic_DNA"/>
</dbReference>
<proteinExistence type="predicted"/>
<gene>
    <name evidence="1" type="ORF">XM38_016710</name>
</gene>
<name>A0A1Z3HKE1_9CYAN</name>
<reference evidence="1 2" key="1">
    <citation type="journal article" date="2016" name="Biochim. Biophys. Acta">
        <title>Characterization of red-shifted phycobilisomes isolated from the chlorophyll f-containing cyanobacterium Halomicronema hongdechloris.</title>
        <authorList>
            <person name="Li Y."/>
            <person name="Lin Y."/>
            <person name="Garvey C.J."/>
            <person name="Birch D."/>
            <person name="Corkery R.W."/>
            <person name="Loughlin P.C."/>
            <person name="Scheer H."/>
            <person name="Willows R.D."/>
            <person name="Chen M."/>
        </authorList>
    </citation>
    <scope>NUCLEOTIDE SEQUENCE [LARGE SCALE GENOMIC DNA]</scope>
    <source>
        <strain evidence="1 2">C2206</strain>
    </source>
</reference>
<protein>
    <submittedName>
        <fullName evidence="1">Uncharacterized protein</fullName>
    </submittedName>
</protein>
<evidence type="ECO:0000313" key="1">
    <source>
        <dbReference type="EMBL" id="ASC70726.1"/>
    </source>
</evidence>
<dbReference type="OrthoDB" id="466921at2"/>
<sequence length="72" mass="8610">MATRLCELVEQVLTTGYLDVQTERQLKALLRQEHKPEDFDAFMNLQWAVMDGLVIQESRERYRQQLQRSKRA</sequence>
<dbReference type="STRING" id="1641165.XM38_03780"/>
<dbReference type="Proteomes" id="UP000191901">
    <property type="component" value="Chromosome"/>
</dbReference>
<dbReference type="KEGG" id="hhg:XM38_016710"/>
<dbReference type="AlphaFoldDB" id="A0A1Z3HKE1"/>
<organism evidence="1 2">
    <name type="scientific">Halomicronema hongdechloris C2206</name>
    <dbReference type="NCBI Taxonomy" id="1641165"/>
    <lineage>
        <taxon>Bacteria</taxon>
        <taxon>Bacillati</taxon>
        <taxon>Cyanobacteriota</taxon>
        <taxon>Cyanophyceae</taxon>
        <taxon>Nodosilineales</taxon>
        <taxon>Nodosilineaceae</taxon>
        <taxon>Halomicronema</taxon>
    </lineage>
</organism>
<dbReference type="RefSeq" id="WP_080806018.1">
    <property type="nucleotide sequence ID" value="NZ_CP021983.2"/>
</dbReference>
<keyword evidence="2" id="KW-1185">Reference proteome</keyword>
<accession>A0A1Z3HKE1</accession>